<dbReference type="InterPro" id="IPR042261">
    <property type="entry name" value="Lsr2-like_dimerization"/>
</dbReference>
<feature type="compositionally biased region" description="Low complexity" evidence="2">
    <location>
        <begin position="66"/>
        <end position="82"/>
    </location>
</feature>
<sequence>MAQRVNVELIDDLDESPAAETVSFALDGVSYEIDLSEANAEGLRNALAPYLGHARRTGGRRGGSSRGSSASSSRSSAASGNAADIRAWARENGFEVSERGRVSAEVRSAYAAAH</sequence>
<dbReference type="InterPro" id="IPR055370">
    <property type="entry name" value="Lsr2_DNA-bd"/>
</dbReference>
<dbReference type="Pfam" id="PF11774">
    <property type="entry name" value="Lsr2"/>
    <property type="match status" value="1"/>
</dbReference>
<name>A0ABU2BSY3_9ACTN</name>
<keyword evidence="6" id="KW-1185">Reference proteome</keyword>
<dbReference type="InterPro" id="IPR024412">
    <property type="entry name" value="Lsr2_dim_dom"/>
</dbReference>
<comment type="caution">
    <text evidence="5">The sequence shown here is derived from an EMBL/GenBank/DDBJ whole genome shotgun (WGS) entry which is preliminary data.</text>
</comment>
<evidence type="ECO:0000259" key="3">
    <source>
        <dbReference type="Pfam" id="PF11774"/>
    </source>
</evidence>
<reference evidence="5 6" key="1">
    <citation type="submission" date="2023-07" db="EMBL/GenBank/DDBJ databases">
        <title>Sequencing the genomes of 1000 actinobacteria strains.</title>
        <authorList>
            <person name="Klenk H.-P."/>
        </authorList>
    </citation>
    <scope>NUCLEOTIDE SEQUENCE [LARGE SCALE GENOMIC DNA]</scope>
    <source>
        <strain evidence="5 6">DSM 19426</strain>
    </source>
</reference>
<organism evidence="5 6">
    <name type="scientific">Nocardioides marmoribigeumensis</name>
    <dbReference type="NCBI Taxonomy" id="433649"/>
    <lineage>
        <taxon>Bacteria</taxon>
        <taxon>Bacillati</taxon>
        <taxon>Actinomycetota</taxon>
        <taxon>Actinomycetes</taxon>
        <taxon>Propionibacteriales</taxon>
        <taxon>Nocardioidaceae</taxon>
        <taxon>Nocardioides</taxon>
    </lineage>
</organism>
<dbReference type="Gene3D" id="3.30.60.230">
    <property type="entry name" value="Lsr2, dimerization domain"/>
    <property type="match status" value="1"/>
</dbReference>
<protein>
    <recommendedName>
        <fullName evidence="7">Lsr2 family protein</fullName>
    </recommendedName>
</protein>
<dbReference type="Proteomes" id="UP001183648">
    <property type="component" value="Unassembled WGS sequence"/>
</dbReference>
<feature type="domain" description="Lsr2 dimerization" evidence="3">
    <location>
        <begin position="1"/>
        <end position="58"/>
    </location>
</feature>
<evidence type="ECO:0000313" key="6">
    <source>
        <dbReference type="Proteomes" id="UP001183648"/>
    </source>
</evidence>
<proteinExistence type="predicted"/>
<evidence type="ECO:0000259" key="4">
    <source>
        <dbReference type="Pfam" id="PF23359"/>
    </source>
</evidence>
<dbReference type="InterPro" id="IPR036625">
    <property type="entry name" value="E3-bd_dom_sf"/>
</dbReference>
<evidence type="ECO:0000256" key="2">
    <source>
        <dbReference type="SAM" id="MobiDB-lite"/>
    </source>
</evidence>
<evidence type="ECO:0000256" key="1">
    <source>
        <dbReference type="ARBA" id="ARBA00023125"/>
    </source>
</evidence>
<feature type="domain" description="Lsr2 DNA-binding" evidence="4">
    <location>
        <begin position="80"/>
        <end position="113"/>
    </location>
</feature>
<gene>
    <name evidence="5" type="ORF">J2S63_001296</name>
</gene>
<dbReference type="Gene3D" id="4.10.320.10">
    <property type="entry name" value="E3-binding domain"/>
    <property type="match status" value="1"/>
</dbReference>
<dbReference type="EMBL" id="JAVDYG010000001">
    <property type="protein sequence ID" value="MDR7361743.1"/>
    <property type="molecule type" value="Genomic_DNA"/>
</dbReference>
<dbReference type="RefSeq" id="WP_310300161.1">
    <property type="nucleotide sequence ID" value="NZ_BAAAPS010000001.1"/>
</dbReference>
<evidence type="ECO:0000313" key="5">
    <source>
        <dbReference type="EMBL" id="MDR7361743.1"/>
    </source>
</evidence>
<keyword evidence="1" id="KW-0238">DNA-binding</keyword>
<feature type="region of interest" description="Disordered" evidence="2">
    <location>
        <begin position="54"/>
        <end position="82"/>
    </location>
</feature>
<accession>A0ABU2BSY3</accession>
<evidence type="ECO:0008006" key="7">
    <source>
        <dbReference type="Google" id="ProtNLM"/>
    </source>
</evidence>
<dbReference type="Pfam" id="PF23359">
    <property type="entry name" value="Lsr2_DNA-bd"/>
    <property type="match status" value="1"/>
</dbReference>